<proteinExistence type="predicted"/>
<dbReference type="EMBL" id="JAIQCJ010002089">
    <property type="protein sequence ID" value="KAJ8783188.1"/>
    <property type="molecule type" value="Genomic_DNA"/>
</dbReference>
<accession>A0AB34GV23</accession>
<evidence type="ECO:0000313" key="2">
    <source>
        <dbReference type="EMBL" id="KAJ8783188.1"/>
    </source>
</evidence>
<dbReference type="AlphaFoldDB" id="A0AB34GV23"/>
<feature type="region of interest" description="Disordered" evidence="1">
    <location>
        <begin position="36"/>
        <end position="77"/>
    </location>
</feature>
<evidence type="ECO:0000313" key="3">
    <source>
        <dbReference type="Proteomes" id="UP001159641"/>
    </source>
</evidence>
<protein>
    <submittedName>
        <fullName evidence="2">Uncharacterized protein</fullName>
    </submittedName>
</protein>
<gene>
    <name evidence="2" type="ORF">J1605_009796</name>
</gene>
<name>A0AB34GV23_ESCRO</name>
<feature type="non-terminal residue" evidence="2">
    <location>
        <position position="156"/>
    </location>
</feature>
<dbReference type="Proteomes" id="UP001159641">
    <property type="component" value="Unassembled WGS sequence"/>
</dbReference>
<keyword evidence="3" id="KW-1185">Reference proteome</keyword>
<reference evidence="2 3" key="1">
    <citation type="submission" date="2022-11" db="EMBL/GenBank/DDBJ databases">
        <title>Whole genome sequence of Eschrichtius robustus ER-17-0199.</title>
        <authorList>
            <person name="Bruniche-Olsen A."/>
            <person name="Black A.N."/>
            <person name="Fields C.J."/>
            <person name="Walden K."/>
            <person name="Dewoody J.A."/>
        </authorList>
    </citation>
    <scope>NUCLEOTIDE SEQUENCE [LARGE SCALE GENOMIC DNA]</scope>
    <source>
        <strain evidence="2">ER-17-0199</strain>
        <tissue evidence="2">Blubber</tissue>
    </source>
</reference>
<feature type="compositionally biased region" description="Low complexity" evidence="1">
    <location>
        <begin position="53"/>
        <end position="77"/>
    </location>
</feature>
<organism evidence="2 3">
    <name type="scientific">Eschrichtius robustus</name>
    <name type="common">California gray whale</name>
    <name type="synonym">Eschrichtius gibbosus</name>
    <dbReference type="NCBI Taxonomy" id="9764"/>
    <lineage>
        <taxon>Eukaryota</taxon>
        <taxon>Metazoa</taxon>
        <taxon>Chordata</taxon>
        <taxon>Craniata</taxon>
        <taxon>Vertebrata</taxon>
        <taxon>Euteleostomi</taxon>
        <taxon>Mammalia</taxon>
        <taxon>Eutheria</taxon>
        <taxon>Laurasiatheria</taxon>
        <taxon>Artiodactyla</taxon>
        <taxon>Whippomorpha</taxon>
        <taxon>Cetacea</taxon>
        <taxon>Mysticeti</taxon>
        <taxon>Eschrichtiidae</taxon>
        <taxon>Eschrichtius</taxon>
    </lineage>
</organism>
<sequence length="156" mass="15619">MAPAPLNPGVDFGNMRASGALGMRERAPSSCLYLLEDSAPGPPRRATGRLRPHAPGVAGSAAPGDGPAAGAPRLLGPGAVRGPAGEGKVAAGAMEGVLYKWTNYLSGVCAASHCQGPVIQGQLPRENARRASGWCDITPVSAAAGSPCTPYPSLPP</sequence>
<comment type="caution">
    <text evidence="2">The sequence shown here is derived from an EMBL/GenBank/DDBJ whole genome shotgun (WGS) entry which is preliminary data.</text>
</comment>
<evidence type="ECO:0000256" key="1">
    <source>
        <dbReference type="SAM" id="MobiDB-lite"/>
    </source>
</evidence>